<reference evidence="1 2" key="1">
    <citation type="submission" date="2016-09" db="EMBL/GenBank/DDBJ databases">
        <title>The complete genome sequences of Rhizobium gallicum, symbiovars gallicum and phaseoli, symbionts associated to common bean (Phaseolus vulgaris).</title>
        <authorList>
            <person name="Bustos P."/>
            <person name="Santamaria R.I."/>
            <person name="Perez-Carrascal O.M."/>
            <person name="Juarez S."/>
            <person name="Lozano L."/>
            <person name="Martinez-Flores I."/>
            <person name="Martinez-Romero E."/>
            <person name="Cevallos M."/>
            <person name="Romero D."/>
            <person name="Davila G."/>
            <person name="Gonzalez V."/>
        </authorList>
    </citation>
    <scope>NUCLEOTIDE SEQUENCE [LARGE SCALE GENOMIC DNA]</scope>
    <source>
        <strain evidence="1 2">8C-3</strain>
    </source>
</reference>
<proteinExistence type="predicted"/>
<protein>
    <submittedName>
        <fullName evidence="1">Uncharacterized protein</fullName>
    </submittedName>
</protein>
<evidence type="ECO:0000313" key="1">
    <source>
        <dbReference type="EMBL" id="APO73476.1"/>
    </source>
</evidence>
<organism evidence="1 2">
    <name type="scientific">Rhizobium etli 8C-3</name>
    <dbReference type="NCBI Taxonomy" id="538025"/>
    <lineage>
        <taxon>Bacteria</taxon>
        <taxon>Pseudomonadati</taxon>
        <taxon>Pseudomonadota</taxon>
        <taxon>Alphaproteobacteria</taxon>
        <taxon>Hyphomicrobiales</taxon>
        <taxon>Rhizobiaceae</taxon>
        <taxon>Rhizobium/Agrobacterium group</taxon>
        <taxon>Rhizobium</taxon>
    </lineage>
</organism>
<accession>A0A1L5P061</accession>
<dbReference type="Proteomes" id="UP000185109">
    <property type="component" value="Chromosome"/>
</dbReference>
<gene>
    <name evidence="1" type="ORF">AM571_CH00630</name>
</gene>
<dbReference type="AlphaFoldDB" id="A0A1L5P061"/>
<evidence type="ECO:0000313" key="2">
    <source>
        <dbReference type="Proteomes" id="UP000185109"/>
    </source>
</evidence>
<dbReference type="EMBL" id="CP017241">
    <property type="protein sequence ID" value="APO73476.1"/>
    <property type="molecule type" value="Genomic_DNA"/>
</dbReference>
<name>A0A1L5P061_RHIET</name>
<sequence>MRYEIERENNGTYRIIDHRRSDQVAVWEDAVQVRLSIGLASAMAGYMNAKDRHDTAYGPKS</sequence>